<dbReference type="STRING" id="82801.SAMN04488506_0942"/>
<keyword evidence="1" id="KW-0812">Transmembrane</keyword>
<sequence>MSVTIKRKTDLSGIASKLSIKVNGEKVTKIANEEVVNIDIDAESTLLRVTQFGTRSNQIEVKDGDVVEINTTKIYYIIFLFPFISLFVSNFLKDQPYTLNTFLMLFLGMLLILFLFEGYHLKKIDNKSSEKTIPQS</sequence>
<reference evidence="2 3" key="1">
    <citation type="submission" date="2016-10" db="EMBL/GenBank/DDBJ databases">
        <authorList>
            <person name="de Groot N.N."/>
        </authorList>
    </citation>
    <scope>NUCLEOTIDE SEQUENCE [LARGE SCALE GENOMIC DNA]</scope>
    <source>
        <strain evidence="2 3">DSM 20581</strain>
    </source>
</reference>
<feature type="transmembrane region" description="Helical" evidence="1">
    <location>
        <begin position="98"/>
        <end position="116"/>
    </location>
</feature>
<dbReference type="EMBL" id="FOXW01000003">
    <property type="protein sequence ID" value="SFQ20300.1"/>
    <property type="molecule type" value="Genomic_DNA"/>
</dbReference>
<dbReference type="AlphaFoldDB" id="A0A1I5WKU6"/>
<dbReference type="RefSeq" id="WP_092479997.1">
    <property type="nucleotide sequence ID" value="NZ_FOXW01000003.1"/>
</dbReference>
<feature type="transmembrane region" description="Helical" evidence="1">
    <location>
        <begin position="74"/>
        <end position="92"/>
    </location>
</feature>
<evidence type="ECO:0000256" key="1">
    <source>
        <dbReference type="SAM" id="Phobius"/>
    </source>
</evidence>
<organism evidence="2 3">
    <name type="scientific">Desemzia incerta</name>
    <dbReference type="NCBI Taxonomy" id="82801"/>
    <lineage>
        <taxon>Bacteria</taxon>
        <taxon>Bacillati</taxon>
        <taxon>Bacillota</taxon>
        <taxon>Bacilli</taxon>
        <taxon>Lactobacillales</taxon>
        <taxon>Carnobacteriaceae</taxon>
        <taxon>Desemzia</taxon>
    </lineage>
</organism>
<gene>
    <name evidence="2" type="ORF">SAMN04488506_0942</name>
</gene>
<name>A0A1I5WKU6_9LACT</name>
<keyword evidence="1" id="KW-0472">Membrane</keyword>
<evidence type="ECO:0000313" key="2">
    <source>
        <dbReference type="EMBL" id="SFQ20300.1"/>
    </source>
</evidence>
<accession>A0A1I5WKU6</accession>
<keyword evidence="3" id="KW-1185">Reference proteome</keyword>
<protein>
    <submittedName>
        <fullName evidence="2">Uncharacterized protein</fullName>
    </submittedName>
</protein>
<keyword evidence="1" id="KW-1133">Transmembrane helix</keyword>
<proteinExistence type="predicted"/>
<evidence type="ECO:0000313" key="3">
    <source>
        <dbReference type="Proteomes" id="UP000199136"/>
    </source>
</evidence>
<dbReference type="OrthoDB" id="2389766at2"/>
<dbReference type="Proteomes" id="UP000199136">
    <property type="component" value="Unassembled WGS sequence"/>
</dbReference>